<name>A0A7Y3YSD5_9VIBR</name>
<evidence type="ECO:0000313" key="1">
    <source>
        <dbReference type="EMBL" id="NOH35496.1"/>
    </source>
</evidence>
<gene>
    <name evidence="1" type="ORF">F0245_19395</name>
</gene>
<proteinExistence type="predicted"/>
<dbReference type="Proteomes" id="UP000525336">
    <property type="component" value="Unassembled WGS sequence"/>
</dbReference>
<sequence>MPFKKDTTKTFINKAVEKWGYRYDYQYVEYVNSRTPVRIICKKHKKVFLQTPKAHFTARRHCCPICYKEVVGYYQNEWRKNLPMESSLLMRTPSLINKVFCN</sequence>
<comment type="caution">
    <text evidence="1">The sequence shown here is derived from an EMBL/GenBank/DDBJ whole genome shotgun (WGS) entry which is preliminary data.</text>
</comment>
<evidence type="ECO:0000313" key="2">
    <source>
        <dbReference type="Proteomes" id="UP000525336"/>
    </source>
</evidence>
<dbReference type="AlphaFoldDB" id="A0A7Y3YSD5"/>
<reference evidence="1 2" key="1">
    <citation type="submission" date="2019-09" db="EMBL/GenBank/DDBJ databases">
        <title>Draft genome sequencing and comparative genomics of hatchery-associated Vibrios.</title>
        <authorList>
            <person name="Kehlet-Delgado H."/>
            <person name="Mueller R.S."/>
        </authorList>
    </citation>
    <scope>NUCLEOTIDE SEQUENCE [LARGE SCALE GENOMIC DNA]</scope>
    <source>
        <strain evidence="1 2">00-90-10</strain>
    </source>
</reference>
<protein>
    <submittedName>
        <fullName evidence="1">Uncharacterized protein</fullName>
    </submittedName>
</protein>
<dbReference type="RefSeq" id="WP_171368887.1">
    <property type="nucleotide sequence ID" value="NZ_VTXW01000023.1"/>
</dbReference>
<dbReference type="EMBL" id="VTXW01000023">
    <property type="protein sequence ID" value="NOH35496.1"/>
    <property type="molecule type" value="Genomic_DNA"/>
</dbReference>
<accession>A0A7Y3YSD5</accession>
<organism evidence="1 2">
    <name type="scientific">Vibrio chagasii</name>
    <dbReference type="NCBI Taxonomy" id="170679"/>
    <lineage>
        <taxon>Bacteria</taxon>
        <taxon>Pseudomonadati</taxon>
        <taxon>Pseudomonadota</taxon>
        <taxon>Gammaproteobacteria</taxon>
        <taxon>Vibrionales</taxon>
        <taxon>Vibrionaceae</taxon>
        <taxon>Vibrio</taxon>
    </lineage>
</organism>